<dbReference type="CDD" id="cd01650">
    <property type="entry name" value="RT_nLTR_like"/>
    <property type="match status" value="1"/>
</dbReference>
<name>A0A8C6V627_9GOBI</name>
<dbReference type="Proteomes" id="UP000694523">
    <property type="component" value="Unplaced"/>
</dbReference>
<dbReference type="InterPro" id="IPR043502">
    <property type="entry name" value="DNA/RNA_pol_sf"/>
</dbReference>
<dbReference type="PROSITE" id="PS50878">
    <property type="entry name" value="RT_POL"/>
    <property type="match status" value="1"/>
</dbReference>
<protein>
    <recommendedName>
        <fullName evidence="1">Reverse transcriptase domain-containing protein</fullName>
    </recommendedName>
</protein>
<evidence type="ECO:0000313" key="3">
    <source>
        <dbReference type="Proteomes" id="UP000694523"/>
    </source>
</evidence>
<accession>A0A8C6V627</accession>
<evidence type="ECO:0000313" key="2">
    <source>
        <dbReference type="Ensembl" id="ENSNMLP00000044613.1"/>
    </source>
</evidence>
<feature type="domain" description="Reverse transcriptase" evidence="1">
    <location>
        <begin position="33"/>
        <end position="307"/>
    </location>
</feature>
<evidence type="ECO:0000259" key="1">
    <source>
        <dbReference type="PROSITE" id="PS50878"/>
    </source>
</evidence>
<proteinExistence type="predicted"/>
<keyword evidence="3" id="KW-1185">Reference proteome</keyword>
<organism evidence="2 3">
    <name type="scientific">Neogobius melanostomus</name>
    <name type="common">round goby</name>
    <dbReference type="NCBI Taxonomy" id="47308"/>
    <lineage>
        <taxon>Eukaryota</taxon>
        <taxon>Metazoa</taxon>
        <taxon>Chordata</taxon>
        <taxon>Craniata</taxon>
        <taxon>Vertebrata</taxon>
        <taxon>Euteleostomi</taxon>
        <taxon>Actinopterygii</taxon>
        <taxon>Neopterygii</taxon>
        <taxon>Teleostei</taxon>
        <taxon>Neoteleostei</taxon>
        <taxon>Acanthomorphata</taxon>
        <taxon>Gobiaria</taxon>
        <taxon>Gobiiformes</taxon>
        <taxon>Gobioidei</taxon>
        <taxon>Gobiidae</taxon>
        <taxon>Benthophilinae</taxon>
        <taxon>Neogobiini</taxon>
        <taxon>Neogobius</taxon>
    </lineage>
</organism>
<sequence>MKAAGSPDDPLPPRLFKEVFETIAPVVLTLLNNSLTSSVVPVHFKQAVVHPLLKKPGLDSSILSNFRPISKLPFISKILETIVFIQLRFFLDEHNILETFQSGFKSGHSTETALLRVFNDIFISTDAGHSTVLVLLDLTAAFDTVDHEILLSRLEHWVGIRGSALHWFRSYLADRHFCVSLGDFVSSLAPLTSGVPQGSILGPLLFSLYMLPLGLILRKHGVGFHFYADDTQIYLPLKKCDSRAAASLLDCLEDLKLWMSLNFLKLNQEKSEVIVFSPSSPGHAPSVDLGILNHFMKQVVTNVGVTMDLKLDQQISKVVKSSFFQLRKLAKIKPILTQQHFETVMLS</sequence>
<reference evidence="2" key="2">
    <citation type="submission" date="2025-09" db="UniProtKB">
        <authorList>
            <consortium name="Ensembl"/>
        </authorList>
    </citation>
    <scope>IDENTIFICATION</scope>
</reference>
<dbReference type="Pfam" id="PF00078">
    <property type="entry name" value="RVT_1"/>
    <property type="match status" value="1"/>
</dbReference>
<dbReference type="Ensembl" id="ENSNMLT00000049534.1">
    <property type="protein sequence ID" value="ENSNMLP00000044613.1"/>
    <property type="gene ID" value="ENSNMLG00000027007.1"/>
</dbReference>
<dbReference type="InterPro" id="IPR000477">
    <property type="entry name" value="RT_dom"/>
</dbReference>
<dbReference type="PANTHER" id="PTHR33332">
    <property type="entry name" value="REVERSE TRANSCRIPTASE DOMAIN-CONTAINING PROTEIN"/>
    <property type="match status" value="1"/>
</dbReference>
<dbReference type="AlphaFoldDB" id="A0A8C6V627"/>
<reference evidence="2" key="1">
    <citation type="submission" date="2025-08" db="UniProtKB">
        <authorList>
            <consortium name="Ensembl"/>
        </authorList>
    </citation>
    <scope>IDENTIFICATION</scope>
</reference>
<dbReference type="SUPFAM" id="SSF56672">
    <property type="entry name" value="DNA/RNA polymerases"/>
    <property type="match status" value="1"/>
</dbReference>